<evidence type="ECO:0000313" key="10">
    <source>
        <dbReference type="Proteomes" id="UP001497392"/>
    </source>
</evidence>
<sequence>MSPTKTFKRKQQAVSKDAETAASSKRHRGNPAADQKCRDSPKENAAELTLRSDSIQPSQPFKHDVRGPHLVQSPSRPPLLPRTPATADRTGRIPGGLLRQESSLKPCALAPSSQQDWFDPRQPDKVAQVKSVLHTSYLPEEEEPLGRFEQMGILQACISASISSRSGTCVYVSGLPGTGKTLTVHAVARASARQAVDPTAAPVLLSINCMTLQTPSHIFRRILDGLNTPQLACPADAFVCPGSQPGSATEGSQAALESLKKALELPSEAPGARRLSTPSKIRRARGMAVVILDEMDQLLSQDHSVLYDLFRLPQAPNSRLILIGIANSIDLTERALPRLQATGCRPTLVTFPSYSSLQLECLLQQRLQALPGPVFQPQAVRLAAKKMASRSGDMRRLLDACTAAVDLLVQDATEQQSEHAKGDALGQDSGPAVPQPKLVGIAPMFRAISQLQGGSAGASAMVTAVKGLPTQQQLLLCAATSLLGADGPPPGISTPSASFGQRRSSLGFNSPLSVRKQRRLSFGTDVVRTPGKINMSRPSSTSDNSRLSSGSRQRDCQLGQLQTAYFGLCKKVSFKPLAASEVTAACSTLADMGFLDLGHASEERQRRVTLRIAVEDVALGLQDVRLFRDCLPVPE</sequence>
<comment type="subcellular location">
    <subcellularLocation>
        <location evidence="1">Nucleus</location>
    </subcellularLocation>
</comment>
<feature type="region of interest" description="Disordered" evidence="7">
    <location>
        <begin position="1"/>
        <end position="104"/>
    </location>
</feature>
<evidence type="ECO:0000256" key="6">
    <source>
        <dbReference type="PIRNR" id="PIRNR001767"/>
    </source>
</evidence>
<dbReference type="SUPFAM" id="SSF46785">
    <property type="entry name" value="Winged helix' DNA-binding domain"/>
    <property type="match status" value="1"/>
</dbReference>
<dbReference type="InterPro" id="IPR003593">
    <property type="entry name" value="AAA+_ATPase"/>
</dbReference>
<protein>
    <recommendedName>
        <fullName evidence="6">Cell division control protein</fullName>
    </recommendedName>
</protein>
<dbReference type="InterPro" id="IPR027417">
    <property type="entry name" value="P-loop_NTPase"/>
</dbReference>
<dbReference type="Gene3D" id="1.10.8.60">
    <property type="match status" value="1"/>
</dbReference>
<keyword evidence="2" id="KW-0132">Cell division</keyword>
<feature type="compositionally biased region" description="Basic and acidic residues" evidence="7">
    <location>
        <begin position="35"/>
        <end position="45"/>
    </location>
</feature>
<name>A0ABP1GB13_9CHLO</name>
<accession>A0ABP1GB13</accession>
<dbReference type="InterPro" id="IPR054425">
    <property type="entry name" value="Cdc6_ORC1-like_ATPase_lid"/>
</dbReference>
<feature type="region of interest" description="Disordered" evidence="7">
    <location>
        <begin position="525"/>
        <end position="553"/>
    </location>
</feature>
<dbReference type="PANTHER" id="PTHR10763">
    <property type="entry name" value="CELL DIVISION CONTROL PROTEIN 6-RELATED"/>
    <property type="match status" value="1"/>
</dbReference>
<comment type="similarity">
    <text evidence="6">Belongs to the CDC6/cdc18 family.</text>
</comment>
<evidence type="ECO:0000256" key="5">
    <source>
        <dbReference type="ARBA" id="ARBA00023306"/>
    </source>
</evidence>
<keyword evidence="5" id="KW-0131">Cell cycle</keyword>
<proteinExistence type="inferred from homology"/>
<dbReference type="Gene3D" id="3.40.50.300">
    <property type="entry name" value="P-loop containing nucleotide triphosphate hydrolases"/>
    <property type="match status" value="1"/>
</dbReference>
<dbReference type="PANTHER" id="PTHR10763:SF26">
    <property type="entry name" value="CELL DIVISION CONTROL PROTEIN 6 HOMOLOG"/>
    <property type="match status" value="1"/>
</dbReference>
<evidence type="ECO:0000313" key="9">
    <source>
        <dbReference type="EMBL" id="CAL5228465.1"/>
    </source>
</evidence>
<dbReference type="InterPro" id="IPR036390">
    <property type="entry name" value="WH_DNA-bd_sf"/>
</dbReference>
<evidence type="ECO:0000259" key="8">
    <source>
        <dbReference type="SMART" id="SM00382"/>
    </source>
</evidence>
<dbReference type="Pfam" id="PF09079">
    <property type="entry name" value="WHD_Cdc6"/>
    <property type="match status" value="1"/>
</dbReference>
<feature type="domain" description="AAA+ ATPase" evidence="8">
    <location>
        <begin position="166"/>
        <end position="345"/>
    </location>
</feature>
<feature type="compositionally biased region" description="Basic residues" evidence="7">
    <location>
        <begin position="1"/>
        <end position="11"/>
    </location>
</feature>
<comment type="caution">
    <text evidence="9">The sequence shown here is derived from an EMBL/GenBank/DDBJ whole genome shotgun (WGS) entry which is preliminary data.</text>
</comment>
<dbReference type="InterPro" id="IPR016314">
    <property type="entry name" value="Cdc6/18"/>
</dbReference>
<evidence type="ECO:0000256" key="3">
    <source>
        <dbReference type="ARBA" id="ARBA00022705"/>
    </source>
</evidence>
<evidence type="ECO:0000256" key="2">
    <source>
        <dbReference type="ARBA" id="ARBA00022618"/>
    </source>
</evidence>
<dbReference type="SUPFAM" id="SSF52540">
    <property type="entry name" value="P-loop containing nucleoside triphosphate hydrolases"/>
    <property type="match status" value="1"/>
</dbReference>
<dbReference type="SMART" id="SM00382">
    <property type="entry name" value="AAA"/>
    <property type="match status" value="1"/>
</dbReference>
<dbReference type="PIRSF" id="PIRSF001767">
    <property type="entry name" value="Cdc6"/>
    <property type="match status" value="1"/>
</dbReference>
<keyword evidence="10" id="KW-1185">Reference proteome</keyword>
<keyword evidence="4" id="KW-0539">Nucleus</keyword>
<gene>
    <name evidence="9" type="primary">g11605</name>
    <name evidence="9" type="ORF">VP750_LOCUS10371</name>
</gene>
<dbReference type="EMBL" id="CAXHTA020000018">
    <property type="protein sequence ID" value="CAL5228465.1"/>
    <property type="molecule type" value="Genomic_DNA"/>
</dbReference>
<feature type="compositionally biased region" description="Polar residues" evidence="7">
    <location>
        <begin position="536"/>
        <end position="551"/>
    </location>
</feature>
<evidence type="ECO:0000256" key="7">
    <source>
        <dbReference type="SAM" id="MobiDB-lite"/>
    </source>
</evidence>
<dbReference type="InterPro" id="IPR015163">
    <property type="entry name" value="Cdc6_C"/>
</dbReference>
<dbReference type="Pfam" id="PF22606">
    <property type="entry name" value="Cdc6-ORC-like_ATPase_lid"/>
    <property type="match status" value="1"/>
</dbReference>
<dbReference type="Pfam" id="PF13191">
    <property type="entry name" value="AAA_16"/>
    <property type="match status" value="1"/>
</dbReference>
<reference evidence="9 10" key="1">
    <citation type="submission" date="2024-06" db="EMBL/GenBank/DDBJ databases">
        <authorList>
            <person name="Kraege A."/>
            <person name="Thomma B."/>
        </authorList>
    </citation>
    <scope>NUCLEOTIDE SEQUENCE [LARGE SCALE GENOMIC DNA]</scope>
</reference>
<organism evidence="9 10">
    <name type="scientific">Coccomyxa viridis</name>
    <dbReference type="NCBI Taxonomy" id="1274662"/>
    <lineage>
        <taxon>Eukaryota</taxon>
        <taxon>Viridiplantae</taxon>
        <taxon>Chlorophyta</taxon>
        <taxon>core chlorophytes</taxon>
        <taxon>Trebouxiophyceae</taxon>
        <taxon>Trebouxiophyceae incertae sedis</taxon>
        <taxon>Coccomyxaceae</taxon>
        <taxon>Coccomyxa</taxon>
    </lineage>
</organism>
<dbReference type="Proteomes" id="UP001497392">
    <property type="component" value="Unassembled WGS sequence"/>
</dbReference>
<evidence type="ECO:0000256" key="1">
    <source>
        <dbReference type="ARBA" id="ARBA00004123"/>
    </source>
</evidence>
<dbReference type="InterPro" id="IPR050311">
    <property type="entry name" value="ORC1/CDC6"/>
</dbReference>
<evidence type="ECO:0000256" key="4">
    <source>
        <dbReference type="ARBA" id="ARBA00023242"/>
    </source>
</evidence>
<dbReference type="InterPro" id="IPR041664">
    <property type="entry name" value="AAA_16"/>
</dbReference>
<keyword evidence="3" id="KW-0235">DNA replication</keyword>